<keyword evidence="2" id="KW-1185">Reference proteome</keyword>
<gene>
    <name evidence="1" type="ORF">ACCAA_10129</name>
</gene>
<protein>
    <submittedName>
        <fullName evidence="1">Uncharacterized protein</fullName>
    </submittedName>
</protein>
<accession>A0A1A8XDB9</accession>
<proteinExistence type="predicted"/>
<organism evidence="1 2">
    <name type="scientific">Candidatus Accumulibacter aalborgensis</name>
    <dbReference type="NCBI Taxonomy" id="1860102"/>
    <lineage>
        <taxon>Bacteria</taxon>
        <taxon>Pseudomonadati</taxon>
        <taxon>Pseudomonadota</taxon>
        <taxon>Betaproteobacteria</taxon>
        <taxon>Candidatus Accumulibacter</taxon>
    </lineage>
</organism>
<sequence length="171" mass="18900">MTNDDRRCRQFLCDLCRILDIIVDSEPVKPLAALAVTMARKVQRVAVESSVVEIGQKILVPTARRGVNAMDKDQRRKRRRLAAGRCRVWMRLSVMSIPKKKQRRTPGFGLQPGNVPLFCASDCAAAWPPGWQVTGAGGDPLSETATLPGVMPKPTAVCRQSTRRCQNVCSQ</sequence>
<reference evidence="1 2" key="1">
    <citation type="submission" date="2016-06" db="EMBL/GenBank/DDBJ databases">
        <authorList>
            <person name="Kjaerup R.B."/>
            <person name="Dalgaard T.S."/>
            <person name="Juul-Madsen H.R."/>
        </authorList>
    </citation>
    <scope>NUCLEOTIDE SEQUENCE [LARGE SCALE GENOMIC DNA]</scope>
    <source>
        <strain evidence="1">3</strain>
    </source>
</reference>
<dbReference type="STRING" id="1860102.ACCAA_10129"/>
<dbReference type="EMBL" id="FLQX01000001">
    <property type="protein sequence ID" value="SBT03200.1"/>
    <property type="molecule type" value="Genomic_DNA"/>
</dbReference>
<dbReference type="Proteomes" id="UP000199169">
    <property type="component" value="Unassembled WGS sequence"/>
</dbReference>
<evidence type="ECO:0000313" key="2">
    <source>
        <dbReference type="Proteomes" id="UP000199169"/>
    </source>
</evidence>
<evidence type="ECO:0000313" key="1">
    <source>
        <dbReference type="EMBL" id="SBT03200.1"/>
    </source>
</evidence>
<name>A0A1A8XDB9_9PROT</name>
<dbReference type="AlphaFoldDB" id="A0A1A8XDB9"/>